<dbReference type="OrthoDB" id="10263272at2759"/>
<evidence type="ECO:0000256" key="2">
    <source>
        <dbReference type="ARBA" id="ARBA00022618"/>
    </source>
</evidence>
<dbReference type="STRING" id="1884261.A0A5C3QCX8"/>
<dbReference type="SUPFAM" id="SSF50978">
    <property type="entry name" value="WD40 repeat-like"/>
    <property type="match status" value="1"/>
</dbReference>
<keyword evidence="9" id="KW-1185">Reference proteome</keyword>
<dbReference type="GO" id="GO:0005680">
    <property type="term" value="C:anaphase-promoting complex"/>
    <property type="evidence" value="ECO:0007669"/>
    <property type="project" value="TreeGrafter"/>
</dbReference>
<evidence type="ECO:0000256" key="4">
    <source>
        <dbReference type="ARBA" id="ARBA00022776"/>
    </source>
</evidence>
<reference evidence="8 9" key="1">
    <citation type="journal article" date="2019" name="Nat. Ecol. Evol.">
        <title>Megaphylogeny resolves global patterns of mushroom evolution.</title>
        <authorList>
            <person name="Varga T."/>
            <person name="Krizsan K."/>
            <person name="Foldi C."/>
            <person name="Dima B."/>
            <person name="Sanchez-Garcia M."/>
            <person name="Sanchez-Ramirez S."/>
            <person name="Szollosi G.J."/>
            <person name="Szarkandi J.G."/>
            <person name="Papp V."/>
            <person name="Albert L."/>
            <person name="Andreopoulos W."/>
            <person name="Angelini C."/>
            <person name="Antonin V."/>
            <person name="Barry K.W."/>
            <person name="Bougher N.L."/>
            <person name="Buchanan P."/>
            <person name="Buyck B."/>
            <person name="Bense V."/>
            <person name="Catcheside P."/>
            <person name="Chovatia M."/>
            <person name="Cooper J."/>
            <person name="Damon W."/>
            <person name="Desjardin D."/>
            <person name="Finy P."/>
            <person name="Geml J."/>
            <person name="Haridas S."/>
            <person name="Hughes K."/>
            <person name="Justo A."/>
            <person name="Karasinski D."/>
            <person name="Kautmanova I."/>
            <person name="Kiss B."/>
            <person name="Kocsube S."/>
            <person name="Kotiranta H."/>
            <person name="LaButti K.M."/>
            <person name="Lechner B.E."/>
            <person name="Liimatainen K."/>
            <person name="Lipzen A."/>
            <person name="Lukacs Z."/>
            <person name="Mihaltcheva S."/>
            <person name="Morgado L.N."/>
            <person name="Niskanen T."/>
            <person name="Noordeloos M.E."/>
            <person name="Ohm R.A."/>
            <person name="Ortiz-Santana B."/>
            <person name="Ovrebo C."/>
            <person name="Racz N."/>
            <person name="Riley R."/>
            <person name="Savchenko A."/>
            <person name="Shiryaev A."/>
            <person name="Soop K."/>
            <person name="Spirin V."/>
            <person name="Szebenyi C."/>
            <person name="Tomsovsky M."/>
            <person name="Tulloss R.E."/>
            <person name="Uehling J."/>
            <person name="Grigoriev I.V."/>
            <person name="Vagvolgyi C."/>
            <person name="Papp T."/>
            <person name="Martin F.M."/>
            <person name="Miettinen O."/>
            <person name="Hibbett D.S."/>
            <person name="Nagy L.G."/>
        </authorList>
    </citation>
    <scope>NUCLEOTIDE SEQUENCE [LARGE SCALE GENOMIC DNA]</scope>
    <source>
        <strain evidence="8 9">CBS 309.79</strain>
    </source>
</reference>
<evidence type="ECO:0000313" key="8">
    <source>
        <dbReference type="EMBL" id="TFK99905.1"/>
    </source>
</evidence>
<evidence type="ECO:0000313" key="9">
    <source>
        <dbReference type="Proteomes" id="UP000305067"/>
    </source>
</evidence>
<keyword evidence="1 6" id="KW-0853">WD repeat</keyword>
<protein>
    <submittedName>
        <fullName evidence="8">WD40-repeat-containing domain protein</fullName>
    </submittedName>
</protein>
<keyword evidence="2" id="KW-0132">Cell division</keyword>
<name>A0A5C3QCX8_9AGAR</name>
<evidence type="ECO:0000256" key="3">
    <source>
        <dbReference type="ARBA" id="ARBA00022737"/>
    </source>
</evidence>
<dbReference type="EMBL" id="ML178831">
    <property type="protein sequence ID" value="TFK99905.1"/>
    <property type="molecule type" value="Genomic_DNA"/>
</dbReference>
<dbReference type="InterPro" id="IPR001680">
    <property type="entry name" value="WD40_rpt"/>
</dbReference>
<feature type="compositionally biased region" description="Low complexity" evidence="7">
    <location>
        <begin position="1"/>
        <end position="20"/>
    </location>
</feature>
<dbReference type="GO" id="GO:0010997">
    <property type="term" value="F:anaphase-promoting complex binding"/>
    <property type="evidence" value="ECO:0007669"/>
    <property type="project" value="InterPro"/>
</dbReference>
<feature type="region of interest" description="Disordered" evidence="7">
    <location>
        <begin position="1"/>
        <end position="126"/>
    </location>
</feature>
<feature type="compositionally biased region" description="Polar residues" evidence="7">
    <location>
        <begin position="48"/>
        <end position="57"/>
    </location>
</feature>
<dbReference type="InterPro" id="IPR036322">
    <property type="entry name" value="WD40_repeat_dom_sf"/>
</dbReference>
<dbReference type="GO" id="GO:0031145">
    <property type="term" value="P:anaphase-promoting complex-dependent catabolic process"/>
    <property type="evidence" value="ECO:0007669"/>
    <property type="project" value="TreeGrafter"/>
</dbReference>
<dbReference type="InterPro" id="IPR015943">
    <property type="entry name" value="WD40/YVTN_repeat-like_dom_sf"/>
</dbReference>
<evidence type="ECO:0000256" key="1">
    <source>
        <dbReference type="ARBA" id="ARBA00022574"/>
    </source>
</evidence>
<keyword evidence="4" id="KW-0498">Mitosis</keyword>
<dbReference type="SMART" id="SM00320">
    <property type="entry name" value="WD40"/>
    <property type="match status" value="4"/>
</dbReference>
<sequence>MSDMGASSSSSQGSTVASGSGKKRASPPSPSMSESVSMFKRPRLTTWDPMSSMNTAYSHPIGPGGSLRHLSTPTRKLARSESAGSIYRSPTHGGQTPRLPTPTPSRAGTPSIHRHQPRPLSRASSVTLSVPGSPCFSLDTSDPTMALVYQSINKPTVQRERVYQEPSAKRWFKSTKIAVDFSLPVPFVIQAPIRDDASAGTAATTSTHAAGATTTAPAQQTIYKHNYIPLCITTQNDVFFTRGDRVFFKNIMVDAVDAAQLCRLNKEKEGNLRCLSAHSTDQRVALGTDKGYVRIYDVIKNQRKDSSSPVLQFSVAGKEITAMAYHGPSNPSLLSVACSNGAIRQYDTREKPDKNKAAMQKGTRHQSSVLSLAINYEEPRLIASGDTNGTVHCWDMRYLRVPLDVGEFVQRRKKMLHRGPITALEWCRWSPKHLVSGSSNLDCTGTLKAWDVTGSLPLRTAPPETRPTNSWTDLRENGTVEFGTQLTSVHFSSICKEILFTHGAGPPRPSTSEEDQEDTDPFGPGGLGWVDSDDDGELSRSVARKPASMMWQPDETASSLSIHATTQGFSHNIIRQRVTETEDNGLVVGGVGGSVMNGSGTRAVVAVPGEGKLKVFECWGKLGGKGR</sequence>
<dbReference type="GO" id="GO:1905786">
    <property type="term" value="P:positive regulation of anaphase-promoting complex-dependent catabolic process"/>
    <property type="evidence" value="ECO:0007669"/>
    <property type="project" value="TreeGrafter"/>
</dbReference>
<dbReference type="GO" id="GO:0051301">
    <property type="term" value="P:cell division"/>
    <property type="evidence" value="ECO:0007669"/>
    <property type="project" value="UniProtKB-KW"/>
</dbReference>
<dbReference type="PANTHER" id="PTHR19918">
    <property type="entry name" value="CELL DIVISION CYCLE 20 CDC20 FIZZY -RELATED"/>
    <property type="match status" value="1"/>
</dbReference>
<dbReference type="Proteomes" id="UP000305067">
    <property type="component" value="Unassembled WGS sequence"/>
</dbReference>
<evidence type="ECO:0000256" key="6">
    <source>
        <dbReference type="PROSITE-ProRule" id="PRU00221"/>
    </source>
</evidence>
<organism evidence="8 9">
    <name type="scientific">Pterulicium gracile</name>
    <dbReference type="NCBI Taxonomy" id="1884261"/>
    <lineage>
        <taxon>Eukaryota</taxon>
        <taxon>Fungi</taxon>
        <taxon>Dikarya</taxon>
        <taxon>Basidiomycota</taxon>
        <taxon>Agaricomycotina</taxon>
        <taxon>Agaricomycetes</taxon>
        <taxon>Agaricomycetidae</taxon>
        <taxon>Agaricales</taxon>
        <taxon>Pleurotineae</taxon>
        <taxon>Pterulaceae</taxon>
        <taxon>Pterulicium</taxon>
    </lineage>
</organism>
<evidence type="ECO:0000256" key="7">
    <source>
        <dbReference type="SAM" id="MobiDB-lite"/>
    </source>
</evidence>
<accession>A0A5C3QCX8</accession>
<dbReference type="GO" id="GO:1990757">
    <property type="term" value="F:ubiquitin ligase activator activity"/>
    <property type="evidence" value="ECO:0007669"/>
    <property type="project" value="TreeGrafter"/>
</dbReference>
<proteinExistence type="predicted"/>
<keyword evidence="5" id="KW-0131">Cell cycle</keyword>
<evidence type="ECO:0000256" key="5">
    <source>
        <dbReference type="ARBA" id="ARBA00023306"/>
    </source>
</evidence>
<feature type="region of interest" description="Disordered" evidence="7">
    <location>
        <begin position="502"/>
        <end position="556"/>
    </location>
</feature>
<gene>
    <name evidence="8" type="ORF">BDV98DRAFT_570399</name>
</gene>
<keyword evidence="3" id="KW-0677">Repeat</keyword>
<dbReference type="PANTHER" id="PTHR19918:SF8">
    <property type="entry name" value="FI02843P"/>
    <property type="match status" value="1"/>
</dbReference>
<dbReference type="AlphaFoldDB" id="A0A5C3QCX8"/>
<dbReference type="InterPro" id="IPR033010">
    <property type="entry name" value="Cdc20/Fizzy"/>
</dbReference>
<dbReference type="Gene3D" id="2.130.10.10">
    <property type="entry name" value="YVTN repeat-like/Quinoprotein amine dehydrogenase"/>
    <property type="match status" value="1"/>
</dbReference>
<dbReference type="Pfam" id="PF00400">
    <property type="entry name" value="WD40"/>
    <property type="match status" value="1"/>
</dbReference>
<feature type="repeat" description="WD" evidence="6">
    <location>
        <begin position="362"/>
        <end position="397"/>
    </location>
</feature>
<dbReference type="PROSITE" id="PS50082">
    <property type="entry name" value="WD_REPEATS_2"/>
    <property type="match status" value="1"/>
</dbReference>